<dbReference type="Proteomes" id="UP000694044">
    <property type="component" value="Unassembled WGS sequence"/>
</dbReference>
<keyword evidence="2" id="KW-1185">Reference proteome</keyword>
<dbReference type="EMBL" id="JAGDFM010000133">
    <property type="protein sequence ID" value="KAG7384962.1"/>
    <property type="molecule type" value="Genomic_DNA"/>
</dbReference>
<organism evidence="1 2">
    <name type="scientific">Phytophthora pseudosyringae</name>
    <dbReference type="NCBI Taxonomy" id="221518"/>
    <lineage>
        <taxon>Eukaryota</taxon>
        <taxon>Sar</taxon>
        <taxon>Stramenopiles</taxon>
        <taxon>Oomycota</taxon>
        <taxon>Peronosporomycetes</taxon>
        <taxon>Peronosporales</taxon>
        <taxon>Peronosporaceae</taxon>
        <taxon>Phytophthora</taxon>
    </lineage>
</organism>
<comment type="caution">
    <text evidence="1">The sequence shown here is derived from an EMBL/GenBank/DDBJ whole genome shotgun (WGS) entry which is preliminary data.</text>
</comment>
<name>A0A8T1VU42_9STRA</name>
<evidence type="ECO:0000313" key="2">
    <source>
        <dbReference type="Proteomes" id="UP000694044"/>
    </source>
</evidence>
<accession>A0A8T1VU42</accession>
<reference evidence="1" key="1">
    <citation type="submission" date="2021-02" db="EMBL/GenBank/DDBJ databases">
        <authorList>
            <person name="Palmer J.M."/>
        </authorList>
    </citation>
    <scope>NUCLEOTIDE SEQUENCE</scope>
    <source>
        <strain evidence="1">SCRP734</strain>
    </source>
</reference>
<proteinExistence type="predicted"/>
<protein>
    <submittedName>
        <fullName evidence="1">Uncharacterized protein</fullName>
    </submittedName>
</protein>
<dbReference type="AlphaFoldDB" id="A0A8T1VU42"/>
<sequence>MEPLGCLRLAHGPRLRRRPRPRPAASWLHDAEPDADARFGLESALSRAELAFNLLWQTVASEVLQFTEFLVTKTKRDDELRLQQMREVTGIP</sequence>
<gene>
    <name evidence="1" type="ORF">PHYPSEUDO_002044</name>
</gene>
<evidence type="ECO:0000313" key="1">
    <source>
        <dbReference type="EMBL" id="KAG7384962.1"/>
    </source>
</evidence>